<keyword evidence="2" id="KW-0732">Signal</keyword>
<feature type="signal peptide" evidence="2">
    <location>
        <begin position="1"/>
        <end position="17"/>
    </location>
</feature>
<dbReference type="PANTHER" id="PTHR37833">
    <property type="entry name" value="LIPOPROTEIN-RELATED"/>
    <property type="match status" value="1"/>
</dbReference>
<dbReference type="STRING" id="634771.SAMN04488128_1011252"/>
<feature type="compositionally biased region" description="Polar residues" evidence="1">
    <location>
        <begin position="25"/>
        <end position="40"/>
    </location>
</feature>
<name>A0A1T4MSV2_9BACT</name>
<feature type="region of interest" description="Disordered" evidence="1">
    <location>
        <begin position="25"/>
        <end position="44"/>
    </location>
</feature>
<dbReference type="PROSITE" id="PS51257">
    <property type="entry name" value="PROKAR_LIPOPROTEIN"/>
    <property type="match status" value="1"/>
</dbReference>
<evidence type="ECO:0000256" key="2">
    <source>
        <dbReference type="SAM" id="SignalP"/>
    </source>
</evidence>
<feature type="chain" id="PRO_5012707465" evidence="2">
    <location>
        <begin position="18"/>
        <end position="150"/>
    </location>
</feature>
<dbReference type="PANTHER" id="PTHR37833:SF1">
    <property type="entry name" value="SIGNAL PEPTIDE PROTEIN"/>
    <property type="match status" value="1"/>
</dbReference>
<dbReference type="Proteomes" id="UP000190367">
    <property type="component" value="Unassembled WGS sequence"/>
</dbReference>
<dbReference type="RefSeq" id="WP_078667862.1">
    <property type="nucleotide sequence ID" value="NZ_FUWZ01000001.1"/>
</dbReference>
<organism evidence="3 4">
    <name type="scientific">Chitinophaga eiseniae</name>
    <dbReference type="NCBI Taxonomy" id="634771"/>
    <lineage>
        <taxon>Bacteria</taxon>
        <taxon>Pseudomonadati</taxon>
        <taxon>Bacteroidota</taxon>
        <taxon>Chitinophagia</taxon>
        <taxon>Chitinophagales</taxon>
        <taxon>Chitinophagaceae</taxon>
        <taxon>Chitinophaga</taxon>
    </lineage>
</organism>
<accession>A0A1T4MSV2</accession>
<evidence type="ECO:0000313" key="3">
    <source>
        <dbReference type="EMBL" id="SJZ69916.1"/>
    </source>
</evidence>
<dbReference type="OrthoDB" id="826619at2"/>
<gene>
    <name evidence="3" type="ORF">SAMN04488128_1011252</name>
</gene>
<dbReference type="AlphaFoldDB" id="A0A1T4MSV2"/>
<dbReference type="Gene3D" id="2.60.40.10">
    <property type="entry name" value="Immunoglobulins"/>
    <property type="match status" value="1"/>
</dbReference>
<reference evidence="4" key="1">
    <citation type="submission" date="2017-02" db="EMBL/GenBank/DDBJ databases">
        <authorList>
            <person name="Varghese N."/>
            <person name="Submissions S."/>
        </authorList>
    </citation>
    <scope>NUCLEOTIDE SEQUENCE [LARGE SCALE GENOMIC DNA]</scope>
    <source>
        <strain evidence="4">DSM 22224</strain>
    </source>
</reference>
<dbReference type="InterPro" id="IPR011467">
    <property type="entry name" value="DUF1573"/>
</dbReference>
<evidence type="ECO:0000256" key="1">
    <source>
        <dbReference type="SAM" id="MobiDB-lite"/>
    </source>
</evidence>
<dbReference type="EMBL" id="FUWZ01000001">
    <property type="protein sequence ID" value="SJZ69916.1"/>
    <property type="molecule type" value="Genomic_DNA"/>
</dbReference>
<dbReference type="Pfam" id="PF07610">
    <property type="entry name" value="DUF1573"/>
    <property type="match status" value="1"/>
</dbReference>
<proteinExistence type="predicted"/>
<protein>
    <submittedName>
        <fullName evidence="3">Uncharacterized protein</fullName>
    </submittedName>
</protein>
<evidence type="ECO:0000313" key="4">
    <source>
        <dbReference type="Proteomes" id="UP000190367"/>
    </source>
</evidence>
<keyword evidence="4" id="KW-1185">Reference proteome</keyword>
<dbReference type="InterPro" id="IPR013783">
    <property type="entry name" value="Ig-like_fold"/>
</dbReference>
<sequence length="150" mass="15964">MRTLLFFLTCGTLLVAACNNNQPANDQTAAAGQPAASGNTAEAGKASDLTFEEKVHNFGDIVQGEKVEYSFKFTNSGKAPLVIEDAISSCGCTVPEWPKQPIKPGESGYMKVIFDSHGKSGYTEKEISIRTNNGGGYQVGPKIQCNIVAK</sequence>